<dbReference type="PROSITE" id="PS51678">
    <property type="entry name" value="SAM_MT_PRMT"/>
    <property type="match status" value="1"/>
</dbReference>
<feature type="compositionally biased region" description="Low complexity" evidence="5">
    <location>
        <begin position="16"/>
        <end position="28"/>
    </location>
</feature>
<evidence type="ECO:0000313" key="9">
    <source>
        <dbReference type="Proteomes" id="UP000654075"/>
    </source>
</evidence>
<dbReference type="Proteomes" id="UP000654075">
    <property type="component" value="Unassembled WGS sequence"/>
</dbReference>
<evidence type="ECO:0000259" key="6">
    <source>
        <dbReference type="Pfam" id="PF13649"/>
    </source>
</evidence>
<dbReference type="InterPro" id="IPR041698">
    <property type="entry name" value="Methyltransf_25"/>
</dbReference>
<keyword evidence="9" id="KW-1185">Reference proteome</keyword>
<dbReference type="PANTHER" id="PTHR11006">
    <property type="entry name" value="PROTEIN ARGININE N-METHYLTRANSFERASE"/>
    <property type="match status" value="1"/>
</dbReference>
<feature type="domain" description="Methyltransferase" evidence="6">
    <location>
        <begin position="162"/>
        <end position="220"/>
    </location>
</feature>
<dbReference type="CDD" id="cd02440">
    <property type="entry name" value="AdoMet_MTases"/>
    <property type="match status" value="1"/>
</dbReference>
<organism evidence="8 9">
    <name type="scientific">Polarella glacialis</name>
    <name type="common">Dinoflagellate</name>
    <dbReference type="NCBI Taxonomy" id="89957"/>
    <lineage>
        <taxon>Eukaryota</taxon>
        <taxon>Sar</taxon>
        <taxon>Alveolata</taxon>
        <taxon>Dinophyceae</taxon>
        <taxon>Suessiales</taxon>
        <taxon>Suessiaceae</taxon>
        <taxon>Polarella</taxon>
    </lineage>
</organism>
<dbReference type="Gene3D" id="2.70.160.11">
    <property type="entry name" value="Hnrnp arginine n-methyltransferase1"/>
    <property type="match status" value="1"/>
</dbReference>
<evidence type="ECO:0000256" key="3">
    <source>
        <dbReference type="ARBA" id="ARBA00022691"/>
    </source>
</evidence>
<sequence>MTPPPTTILTSTSRLTLTSTSTSISTTPGRGWAIGGRVGPRDSDLSVPGSARFVRSAAAAPPVRSPRLFSAAALGVAAVAGRRQRRQQRRRRTAARAGWHFGSEDADEPELQQQGEYQEEDFEDGEEDGFSQLSTHREMIEDEVRTEAFRKAIFQHCRGKVVLEIGCGTGILSLFAAQAGASRVVAVEANEEVAEFAREVVSSNGFSDVVTVISGRIEDVWEEVDRQLEDENRGEIQADILISEWMGFMLVCDGMFRSVVFARDRWLKEDGLMLPSKCDLWVAPFSNPALIEEQTGYWCSTPYGLNLSALAPRALEQHLSQPVIKILPESGVLATPVSVLHLDCNSAEDWEVDGGRAKFDFTMNRDAPFHGLAAWFSCELGPQVSFSTSPDSRPTHWEQTLLFVGPESPAHELALRAGERVTGDLQWLVSGRSTGVVMVGEVACSAEVVRFTRRLELHLV</sequence>
<dbReference type="Pfam" id="PF22528">
    <property type="entry name" value="PRMT_C"/>
    <property type="match status" value="1"/>
</dbReference>
<keyword evidence="1 4" id="KW-0489">Methyltransferase</keyword>
<keyword evidence="3 4" id="KW-0949">S-adenosyl-L-methionine</keyword>
<proteinExistence type="predicted"/>
<dbReference type="GO" id="GO:0032259">
    <property type="term" value="P:methylation"/>
    <property type="evidence" value="ECO:0007669"/>
    <property type="project" value="UniProtKB-KW"/>
</dbReference>
<protein>
    <recommendedName>
        <fullName evidence="10">Protein arginine N-methyltransferase</fullName>
    </recommendedName>
</protein>
<dbReference type="OrthoDB" id="5963at2759"/>
<evidence type="ECO:0000256" key="2">
    <source>
        <dbReference type="ARBA" id="ARBA00022679"/>
    </source>
</evidence>
<dbReference type="InterPro" id="IPR055135">
    <property type="entry name" value="PRMT_dom"/>
</dbReference>
<evidence type="ECO:0000256" key="1">
    <source>
        <dbReference type="ARBA" id="ARBA00022603"/>
    </source>
</evidence>
<evidence type="ECO:0000313" key="8">
    <source>
        <dbReference type="EMBL" id="CAE8587787.1"/>
    </source>
</evidence>
<dbReference type="Gene3D" id="3.40.50.150">
    <property type="entry name" value="Vaccinia Virus protein VP39"/>
    <property type="match status" value="1"/>
</dbReference>
<dbReference type="PANTHER" id="PTHR11006:SF4">
    <property type="entry name" value="PROTEIN ARGININE N-METHYLTRANSFERASE 7"/>
    <property type="match status" value="1"/>
</dbReference>
<dbReference type="InterPro" id="IPR029063">
    <property type="entry name" value="SAM-dependent_MTases_sf"/>
</dbReference>
<dbReference type="GO" id="GO:0042054">
    <property type="term" value="F:histone methyltransferase activity"/>
    <property type="evidence" value="ECO:0007669"/>
    <property type="project" value="TreeGrafter"/>
</dbReference>
<feature type="compositionally biased region" description="Basic residues" evidence="5">
    <location>
        <begin position="82"/>
        <end position="94"/>
    </location>
</feature>
<evidence type="ECO:0000256" key="4">
    <source>
        <dbReference type="PROSITE-ProRule" id="PRU01015"/>
    </source>
</evidence>
<feature type="region of interest" description="Disordered" evidence="5">
    <location>
        <begin position="82"/>
        <end position="128"/>
    </location>
</feature>
<dbReference type="AlphaFoldDB" id="A0A813DG03"/>
<evidence type="ECO:0008006" key="10">
    <source>
        <dbReference type="Google" id="ProtNLM"/>
    </source>
</evidence>
<reference evidence="8" key="1">
    <citation type="submission" date="2021-02" db="EMBL/GenBank/DDBJ databases">
        <authorList>
            <person name="Dougan E. K."/>
            <person name="Rhodes N."/>
            <person name="Thang M."/>
            <person name="Chan C."/>
        </authorList>
    </citation>
    <scope>NUCLEOTIDE SEQUENCE</scope>
</reference>
<dbReference type="EMBL" id="CAJNNV010002764">
    <property type="protein sequence ID" value="CAE8587787.1"/>
    <property type="molecule type" value="Genomic_DNA"/>
</dbReference>
<dbReference type="GO" id="GO:0016274">
    <property type="term" value="F:protein-arginine N-methyltransferase activity"/>
    <property type="evidence" value="ECO:0007669"/>
    <property type="project" value="InterPro"/>
</dbReference>
<gene>
    <name evidence="8" type="ORF">PGLA1383_LOCUS6618</name>
</gene>
<dbReference type="InterPro" id="IPR025799">
    <property type="entry name" value="Arg_MeTrfase"/>
</dbReference>
<keyword evidence="2 4" id="KW-0808">Transferase</keyword>
<feature type="compositionally biased region" description="Acidic residues" evidence="5">
    <location>
        <begin position="117"/>
        <end position="128"/>
    </location>
</feature>
<dbReference type="Pfam" id="PF13649">
    <property type="entry name" value="Methyltransf_25"/>
    <property type="match status" value="1"/>
</dbReference>
<feature type="region of interest" description="Disordered" evidence="5">
    <location>
        <begin position="16"/>
        <end position="44"/>
    </location>
</feature>
<name>A0A813DG03_POLGL</name>
<evidence type="ECO:0000259" key="7">
    <source>
        <dbReference type="Pfam" id="PF22528"/>
    </source>
</evidence>
<dbReference type="SUPFAM" id="SSF53335">
    <property type="entry name" value="S-adenosyl-L-methionine-dependent methyltransferases"/>
    <property type="match status" value="1"/>
</dbReference>
<accession>A0A813DG03</accession>
<feature type="domain" description="Protein arginine N-methyltransferase" evidence="7">
    <location>
        <begin position="278"/>
        <end position="425"/>
    </location>
</feature>
<evidence type="ECO:0000256" key="5">
    <source>
        <dbReference type="SAM" id="MobiDB-lite"/>
    </source>
</evidence>
<comment type="caution">
    <text evidence="8">The sequence shown here is derived from an EMBL/GenBank/DDBJ whole genome shotgun (WGS) entry which is preliminary data.</text>
</comment>